<evidence type="ECO:0000313" key="2">
    <source>
        <dbReference type="EMBL" id="MCP2310866.1"/>
    </source>
</evidence>
<evidence type="ECO:0000313" key="4">
    <source>
        <dbReference type="Proteomes" id="UP001206483"/>
    </source>
</evidence>
<accession>A0ABT1JA06</accession>
<evidence type="ECO:0000313" key="3">
    <source>
        <dbReference type="EMBL" id="MCP2314289.1"/>
    </source>
</evidence>
<feature type="compositionally biased region" description="Low complexity" evidence="1">
    <location>
        <begin position="24"/>
        <end position="35"/>
    </location>
</feature>
<feature type="region of interest" description="Disordered" evidence="1">
    <location>
        <begin position="81"/>
        <end position="105"/>
    </location>
</feature>
<proteinExistence type="predicted"/>
<feature type="region of interest" description="Disordered" evidence="1">
    <location>
        <begin position="24"/>
        <end position="52"/>
    </location>
</feature>
<keyword evidence="4" id="KW-1185">Reference proteome</keyword>
<name>A0ABT1JA06_9ACTN</name>
<protein>
    <submittedName>
        <fullName evidence="3">Uncharacterized protein</fullName>
    </submittedName>
</protein>
<feature type="compositionally biased region" description="Basic residues" evidence="1">
    <location>
        <begin position="202"/>
        <end position="219"/>
    </location>
</feature>
<comment type="caution">
    <text evidence="3">The sequence shown here is derived from an EMBL/GenBank/DDBJ whole genome shotgun (WGS) entry which is preliminary data.</text>
</comment>
<feature type="region of interest" description="Disordered" evidence="1">
    <location>
        <begin position="154"/>
        <end position="226"/>
    </location>
</feature>
<organism evidence="3 4">
    <name type="scientific">Kitasatospora paracochleata</name>
    <dbReference type="NCBI Taxonomy" id="58354"/>
    <lineage>
        <taxon>Bacteria</taxon>
        <taxon>Bacillati</taxon>
        <taxon>Actinomycetota</taxon>
        <taxon>Actinomycetes</taxon>
        <taxon>Kitasatosporales</taxon>
        <taxon>Streptomycetaceae</taxon>
        <taxon>Kitasatospora</taxon>
    </lineage>
</organism>
<reference evidence="3 4" key="1">
    <citation type="submission" date="2022-06" db="EMBL/GenBank/DDBJ databases">
        <title>Sequencing the genomes of 1000 actinobacteria strains.</title>
        <authorList>
            <person name="Klenk H.-P."/>
        </authorList>
    </citation>
    <scope>NUCLEOTIDE SEQUENCE [LARGE SCALE GENOMIC DNA]</scope>
    <source>
        <strain evidence="3 4">DSM 41656</strain>
    </source>
</reference>
<dbReference type="EMBL" id="JAMZDX010000004">
    <property type="protein sequence ID" value="MCP2310866.1"/>
    <property type="molecule type" value="Genomic_DNA"/>
</dbReference>
<gene>
    <name evidence="2" type="ORF">FHR36_004029</name>
    <name evidence="3" type="ORF">FHR36_007488</name>
</gene>
<dbReference type="EMBL" id="JAMZDX010000008">
    <property type="protein sequence ID" value="MCP2314289.1"/>
    <property type="molecule type" value="Genomic_DNA"/>
</dbReference>
<sequence>MVEVVDLGCRQADQQARTVCSTRWTTRTTGPPTTNARRRGTPVRGGGLARPLDRSAACAKSAVTSGSRGCLRSLGTPAFSGPAPIHRPRPAAPTGLGPDRSGRVSPVRPCHLAGPVPQCLRQPSAPLVLGRPGSVLPAGLGRLPLFGAGRRWLARGEPRTRGPPGRTSASPALRCSPVPVPPRGGDGSCISATPYSPAPRPRGIRPGRWRRQRTRRPRRAAPGSGWAGCLGRGLLPGDPVPVPAAARVSGVCAAGRRGTGAGPKPSFDVI</sequence>
<evidence type="ECO:0000256" key="1">
    <source>
        <dbReference type="SAM" id="MobiDB-lite"/>
    </source>
</evidence>
<dbReference type="Proteomes" id="UP001206483">
    <property type="component" value="Unassembled WGS sequence"/>
</dbReference>